<reference evidence="2 3" key="1">
    <citation type="submission" date="2021-03" db="EMBL/GenBank/DDBJ databases">
        <title>Sequencing the genomes of 1000 actinobacteria strains.</title>
        <authorList>
            <person name="Klenk H.-P."/>
        </authorList>
    </citation>
    <scope>NUCLEOTIDE SEQUENCE [LARGE SCALE GENOMIC DNA]</scope>
    <source>
        <strain evidence="2 3">DSM 14566</strain>
    </source>
</reference>
<dbReference type="Proteomes" id="UP001519290">
    <property type="component" value="Unassembled WGS sequence"/>
</dbReference>
<evidence type="ECO:0000256" key="1">
    <source>
        <dbReference type="SAM" id="MobiDB-lite"/>
    </source>
</evidence>
<organism evidence="2 3">
    <name type="scientific">Brachybacterium sacelli</name>
    <dbReference type="NCBI Taxonomy" id="173364"/>
    <lineage>
        <taxon>Bacteria</taxon>
        <taxon>Bacillati</taxon>
        <taxon>Actinomycetota</taxon>
        <taxon>Actinomycetes</taxon>
        <taxon>Micrococcales</taxon>
        <taxon>Dermabacteraceae</taxon>
        <taxon>Brachybacterium</taxon>
    </lineage>
</organism>
<evidence type="ECO:0000313" key="2">
    <source>
        <dbReference type="EMBL" id="MBP2382641.1"/>
    </source>
</evidence>
<sequence length="53" mass="5509">MEMHTTPTPTPVRPDASLLGLVASPIRRHGFSVDLRASGGGRRDAAGAVQAAR</sequence>
<keyword evidence="3" id="KW-1185">Reference proteome</keyword>
<proteinExistence type="predicted"/>
<name>A0ABS4X2F4_9MICO</name>
<dbReference type="EMBL" id="JAGIOD010000001">
    <property type="protein sequence ID" value="MBP2382641.1"/>
    <property type="molecule type" value="Genomic_DNA"/>
</dbReference>
<accession>A0ABS4X2F4</accession>
<feature type="region of interest" description="Disordered" evidence="1">
    <location>
        <begin position="32"/>
        <end position="53"/>
    </location>
</feature>
<dbReference type="RefSeq" id="WP_209902605.1">
    <property type="nucleotide sequence ID" value="NZ_BAAAJW010000007.1"/>
</dbReference>
<comment type="caution">
    <text evidence="2">The sequence shown here is derived from an EMBL/GenBank/DDBJ whole genome shotgun (WGS) entry which is preliminary data.</text>
</comment>
<protein>
    <submittedName>
        <fullName evidence="2">Uncharacterized protein</fullName>
    </submittedName>
</protein>
<gene>
    <name evidence="2" type="ORF">JOF43_002598</name>
</gene>
<evidence type="ECO:0000313" key="3">
    <source>
        <dbReference type="Proteomes" id="UP001519290"/>
    </source>
</evidence>